<proteinExistence type="predicted"/>
<protein>
    <recommendedName>
        <fullName evidence="1">DUF1214 domain-containing protein</fullName>
    </recommendedName>
</protein>
<dbReference type="EMBL" id="MIPT01000001">
    <property type="protein sequence ID" value="OHT19962.1"/>
    <property type="molecule type" value="Genomic_DNA"/>
</dbReference>
<dbReference type="InterPro" id="IPR010621">
    <property type="entry name" value="DUF1214"/>
</dbReference>
<evidence type="ECO:0000259" key="1">
    <source>
        <dbReference type="Pfam" id="PF06742"/>
    </source>
</evidence>
<evidence type="ECO:0000313" key="3">
    <source>
        <dbReference type="Proteomes" id="UP000179467"/>
    </source>
</evidence>
<sequence length="360" mass="39991">MSEDKVMSGEAWRDFCRKLEKAGDVVLAADAAATPIDRAEGYRYLTRLLRIALEMNLEFADPDFPAFYQASHQTGKIGADNPDNHYLNATVTGDRTYRISGNRGTVPILTFGSKANRYAIDGTMASTGELDVEEMEIGPDGSFELIVSKTKPASGNWLPMADDTSMILVRQTFGDRSKEKGVDIRIETVDGPATPEPMTPARLEAALQRVAGFVEGTAKTFAAWTEGFRKDHMNKLDTVDQSLFIKGGGDPMIHYLHGAWELGPDEALVIETAIPECRVWNFQLDNYWMESLDYRYHRIHHNNTSAKLNPDGTVTLVVAPRDPGFGNWIDTAGHSHGTMLWRWTDAKDKPVPSTKVIKLP</sequence>
<dbReference type="SUPFAM" id="SSF160935">
    <property type="entry name" value="VPA0735-like"/>
    <property type="match status" value="1"/>
</dbReference>
<dbReference type="Pfam" id="PF06742">
    <property type="entry name" value="DUF1214"/>
    <property type="match status" value="2"/>
</dbReference>
<dbReference type="Proteomes" id="UP000179467">
    <property type="component" value="Unassembled WGS sequence"/>
</dbReference>
<evidence type="ECO:0000313" key="2">
    <source>
        <dbReference type="EMBL" id="OHT19962.1"/>
    </source>
</evidence>
<dbReference type="RefSeq" id="WP_070933728.1">
    <property type="nucleotide sequence ID" value="NZ_MIPT01000001.1"/>
</dbReference>
<accession>A0A1S1HDU2</accession>
<keyword evidence="3" id="KW-1185">Reference proteome</keyword>
<comment type="caution">
    <text evidence="2">The sequence shown here is derived from an EMBL/GenBank/DDBJ whole genome shotgun (WGS) entry which is preliminary data.</text>
</comment>
<dbReference type="OrthoDB" id="7053758at2"/>
<name>A0A1S1HDU2_9SPHN</name>
<dbReference type="AlphaFoldDB" id="A0A1S1HDU2"/>
<organism evidence="2 3">
    <name type="scientific">Edaphosphingomonas haloaromaticamans</name>
    <dbReference type="NCBI Taxonomy" id="653954"/>
    <lineage>
        <taxon>Bacteria</taxon>
        <taxon>Pseudomonadati</taxon>
        <taxon>Pseudomonadota</taxon>
        <taxon>Alphaproteobacteria</taxon>
        <taxon>Sphingomonadales</taxon>
        <taxon>Rhizorhabdaceae</taxon>
        <taxon>Edaphosphingomonas</taxon>
    </lineage>
</organism>
<feature type="domain" description="DUF1214" evidence="1">
    <location>
        <begin position="278"/>
        <end position="342"/>
    </location>
</feature>
<reference evidence="2 3" key="1">
    <citation type="submission" date="2016-09" db="EMBL/GenBank/DDBJ databases">
        <title>Metabolic pathway, cell adaptation mechanisms and a novel monoxygenase revealed through proteogenomic-transcription analysis of a Sphingomonas haloaromaticamans strain degrading the fungicide ortho-phenylphenol.</title>
        <authorList>
            <person name="Perruchon C."/>
            <person name="Papadopoulou E.S."/>
            <person name="Rousidou C."/>
            <person name="Vasileiadis S."/>
            <person name="Tanou G."/>
            <person name="Amoutzias G."/>
            <person name="Molassiotis A."/>
            <person name="Karpouzas D.G."/>
        </authorList>
    </citation>
    <scope>NUCLEOTIDE SEQUENCE [LARGE SCALE GENOMIC DNA]</scope>
    <source>
        <strain evidence="2 3">P3</strain>
    </source>
</reference>
<feature type="domain" description="DUF1214" evidence="1">
    <location>
        <begin position="90"/>
        <end position="168"/>
    </location>
</feature>
<gene>
    <name evidence="2" type="ORF">BHE75_01956</name>
</gene>